<feature type="compositionally biased region" description="Low complexity" evidence="7">
    <location>
        <begin position="10"/>
        <end position="26"/>
    </location>
</feature>
<name>A0A0A8L2V7_9SACH</name>
<keyword evidence="10" id="KW-1185">Reference proteome</keyword>
<evidence type="ECO:0000256" key="7">
    <source>
        <dbReference type="SAM" id="MobiDB-lite"/>
    </source>
</evidence>
<proteinExistence type="inferred from homology"/>
<evidence type="ECO:0000313" key="9">
    <source>
        <dbReference type="EMBL" id="CDO92582.1"/>
    </source>
</evidence>
<dbReference type="EMBL" id="CCBQ010000016">
    <property type="protein sequence ID" value="CDO92582.1"/>
    <property type="molecule type" value="Genomic_DNA"/>
</dbReference>
<evidence type="ECO:0000313" key="10">
    <source>
        <dbReference type="Proteomes" id="UP000031516"/>
    </source>
</evidence>
<evidence type="ECO:0000256" key="5">
    <source>
        <dbReference type="ARBA" id="ARBA00023242"/>
    </source>
</evidence>
<feature type="domain" description="TEA" evidence="8">
    <location>
        <begin position="257"/>
        <end position="331"/>
    </location>
</feature>
<keyword evidence="4" id="KW-0804">Transcription</keyword>
<dbReference type="PROSITE" id="PS51088">
    <property type="entry name" value="TEA_2"/>
    <property type="match status" value="1"/>
</dbReference>
<feature type="region of interest" description="Disordered" evidence="7">
    <location>
        <begin position="1"/>
        <end position="96"/>
    </location>
</feature>
<evidence type="ECO:0000259" key="8">
    <source>
        <dbReference type="PROSITE" id="PS51088"/>
    </source>
</evidence>
<feature type="compositionally biased region" description="Low complexity" evidence="7">
    <location>
        <begin position="608"/>
        <end position="618"/>
    </location>
</feature>
<comment type="similarity">
    <text evidence="2">Belongs to the TEC1 family.</text>
</comment>
<dbReference type="InterPro" id="IPR050937">
    <property type="entry name" value="TEC1_TEAD_TF"/>
</dbReference>
<feature type="compositionally biased region" description="Polar residues" evidence="7">
    <location>
        <begin position="27"/>
        <end position="44"/>
    </location>
</feature>
<reference evidence="9 10" key="1">
    <citation type="submission" date="2014-03" db="EMBL/GenBank/DDBJ databases">
        <title>The genome of Kluyveromyces dobzhanskii.</title>
        <authorList>
            <person name="Nystedt B."/>
            <person name="Astrom S."/>
        </authorList>
    </citation>
    <scope>NUCLEOTIDE SEQUENCE [LARGE SCALE GENOMIC DNA]</scope>
    <source>
        <strain evidence="9 10">CBS 2104</strain>
    </source>
</reference>
<evidence type="ECO:0000256" key="1">
    <source>
        <dbReference type="ARBA" id="ARBA00004123"/>
    </source>
</evidence>
<evidence type="ECO:0000256" key="4">
    <source>
        <dbReference type="ARBA" id="ARBA00023163"/>
    </source>
</evidence>
<sequence>MPGTAFERAGLLNGNNSDTNTNANLSRNGNVDQTCMTGTSNVGQSSPAAPASASASASASSPSYSSATGAAKTSGAQSRSPSLNSANVESPSWKPMNPRVFDVYINDGSQKQKHLPDILDYKPPLTTENDSYVEGHSLTGPTVLINTGQGKKVSLPATANMVHKKQVPSLAANRTQSLSLSLEQHLSSKKSSPLTSSHTPLSNTNGLSNGPAVAAGSLSVPADHHMLQIRNSQSSHELPTPMSAMSLNPSTMSPSDNLNHNDKWAANVETAFINALQLVMKNGTAKIKLKENNFGRNELISIYIKHKTGEERSKKQISSHIQVWKKSIANKIHNDIHISDFETELLHLIEHGAEQTTANWEMFEKTFNEILDQDRADTDYSHQQQNMMPMNVGLQDQAAHMIQQQSLHQQQQQFHPSMQIPHAVFVPQNPGVPILPYHIPMMKEPATPIEFAQELYGSLKSFKCVPVNPYEHYNPYNHTPHIQQGSMHSPMSSSINGHQQQVKGSLPQLYSNGNNATAAHLNSPPTSSHLNSYPLVKKESLSAPSSSTQSLYQVAKEVENQQKKLIDELYQKQNTQQTPLLTTFHRTPNQSHQRQQADLSRRPPILPPASQLSASQSPVINNINPARS</sequence>
<accession>A0A0A8L2V7</accession>
<dbReference type="PANTHER" id="PTHR11834:SF0">
    <property type="entry name" value="PROTEIN SCALLOPED"/>
    <property type="match status" value="1"/>
</dbReference>
<feature type="compositionally biased region" description="Polar residues" evidence="7">
    <location>
        <begin position="619"/>
        <end position="628"/>
    </location>
</feature>
<dbReference type="GO" id="GO:0005634">
    <property type="term" value="C:nucleus"/>
    <property type="evidence" value="ECO:0007669"/>
    <property type="project" value="UniProtKB-SubCell"/>
</dbReference>
<dbReference type="Proteomes" id="UP000031516">
    <property type="component" value="Unassembled WGS sequence"/>
</dbReference>
<feature type="region of interest" description="Disordered" evidence="7">
    <location>
        <begin position="585"/>
        <end position="628"/>
    </location>
</feature>
<dbReference type="SMART" id="SM00426">
    <property type="entry name" value="TEA"/>
    <property type="match status" value="1"/>
</dbReference>
<dbReference type="Pfam" id="PF01285">
    <property type="entry name" value="TEA"/>
    <property type="match status" value="1"/>
</dbReference>
<feature type="region of interest" description="Disordered" evidence="7">
    <location>
        <begin position="181"/>
        <end position="216"/>
    </location>
</feature>
<dbReference type="Gene3D" id="6.10.20.40">
    <property type="entry name" value="TEA/ATTS domain"/>
    <property type="match status" value="1"/>
</dbReference>
<keyword evidence="5" id="KW-0539">Nucleus</keyword>
<dbReference type="PANTHER" id="PTHR11834">
    <property type="entry name" value="TRANSCRIPTIONAL ENHANCER FACTOR TEF RELATED"/>
    <property type="match status" value="1"/>
</dbReference>
<feature type="region of interest" description="Disordered" evidence="7">
    <location>
        <begin position="509"/>
        <end position="532"/>
    </location>
</feature>
<dbReference type="InterPro" id="IPR000818">
    <property type="entry name" value="TEA/ATTS_dom"/>
</dbReference>
<dbReference type="GO" id="GO:0000978">
    <property type="term" value="F:RNA polymerase II cis-regulatory region sequence-specific DNA binding"/>
    <property type="evidence" value="ECO:0007669"/>
    <property type="project" value="TreeGrafter"/>
</dbReference>
<feature type="compositionally biased region" description="Low complexity" evidence="7">
    <location>
        <begin position="181"/>
        <end position="202"/>
    </location>
</feature>
<feature type="compositionally biased region" description="Low complexity" evidence="7">
    <location>
        <begin position="45"/>
        <end position="76"/>
    </location>
</feature>
<feature type="compositionally biased region" description="Polar residues" evidence="7">
    <location>
        <begin position="585"/>
        <end position="598"/>
    </location>
</feature>
<organism evidence="9 10">
    <name type="scientific">Kluyveromyces dobzhanskii CBS 2104</name>
    <dbReference type="NCBI Taxonomy" id="1427455"/>
    <lineage>
        <taxon>Eukaryota</taxon>
        <taxon>Fungi</taxon>
        <taxon>Dikarya</taxon>
        <taxon>Ascomycota</taxon>
        <taxon>Saccharomycotina</taxon>
        <taxon>Saccharomycetes</taxon>
        <taxon>Saccharomycetales</taxon>
        <taxon>Saccharomycetaceae</taxon>
        <taxon>Kluyveromyces</taxon>
    </lineage>
</organism>
<comment type="caution">
    <text evidence="9">The sequence shown here is derived from an EMBL/GenBank/DDBJ whole genome shotgun (WGS) entry which is preliminary data.</text>
</comment>
<dbReference type="InterPro" id="IPR038096">
    <property type="entry name" value="TEA/ATTS_sf"/>
</dbReference>
<protein>
    <submittedName>
        <fullName evidence="9">WGS project CCBQ000000000 data, contig 00012</fullName>
    </submittedName>
</protein>
<comment type="subcellular location">
    <subcellularLocation>
        <location evidence="1">Nucleus</location>
    </subcellularLocation>
</comment>
<dbReference type="GO" id="GO:0000981">
    <property type="term" value="F:DNA-binding transcription factor activity, RNA polymerase II-specific"/>
    <property type="evidence" value="ECO:0007669"/>
    <property type="project" value="TreeGrafter"/>
</dbReference>
<dbReference type="OrthoDB" id="10006572at2759"/>
<dbReference type="AlphaFoldDB" id="A0A0A8L2V7"/>
<keyword evidence="3" id="KW-0805">Transcription regulation</keyword>
<evidence type="ECO:0000256" key="3">
    <source>
        <dbReference type="ARBA" id="ARBA00023015"/>
    </source>
</evidence>
<gene>
    <name evidence="9" type="ORF">KLDO_g898</name>
</gene>
<dbReference type="GO" id="GO:0005667">
    <property type="term" value="C:transcription regulator complex"/>
    <property type="evidence" value="ECO:0007669"/>
    <property type="project" value="TreeGrafter"/>
</dbReference>
<feature type="DNA-binding region" description="TEA" evidence="6">
    <location>
        <begin position="257"/>
        <end position="331"/>
    </location>
</feature>
<dbReference type="PRINTS" id="PR00065">
    <property type="entry name" value="TEADOMAIN"/>
</dbReference>
<evidence type="ECO:0000256" key="6">
    <source>
        <dbReference type="PROSITE-ProRule" id="PRU00505"/>
    </source>
</evidence>
<feature type="compositionally biased region" description="Polar residues" evidence="7">
    <location>
        <begin position="77"/>
        <end position="90"/>
    </location>
</feature>
<evidence type="ECO:0000256" key="2">
    <source>
        <dbReference type="ARBA" id="ARBA00008421"/>
    </source>
</evidence>